<dbReference type="InterPro" id="IPR009057">
    <property type="entry name" value="Homeodomain-like_sf"/>
</dbReference>
<evidence type="ECO:0000313" key="7">
    <source>
        <dbReference type="EMBL" id="TDK64253.1"/>
    </source>
</evidence>
<evidence type="ECO:0000256" key="2">
    <source>
        <dbReference type="ARBA" id="ARBA00022840"/>
    </source>
</evidence>
<keyword evidence="2" id="KW-0067">ATP-binding</keyword>
<dbReference type="GO" id="GO:0005524">
    <property type="term" value="F:ATP binding"/>
    <property type="evidence" value="ECO:0007669"/>
    <property type="project" value="UniProtKB-KW"/>
</dbReference>
<dbReference type="SUPFAM" id="SSF52540">
    <property type="entry name" value="P-loop containing nucleoside triphosphate hydrolases"/>
    <property type="match status" value="1"/>
</dbReference>
<evidence type="ECO:0000313" key="8">
    <source>
        <dbReference type="Proteomes" id="UP000295132"/>
    </source>
</evidence>
<dbReference type="PROSITE" id="PS50045">
    <property type="entry name" value="SIGMA54_INTERACT_4"/>
    <property type="match status" value="1"/>
</dbReference>
<evidence type="ECO:0000256" key="1">
    <source>
        <dbReference type="ARBA" id="ARBA00022741"/>
    </source>
</evidence>
<sequence length="482" mass="54820">MRGITQNREFIQLFSENLTAVLGFDITILDRNGYRVSGTGSYQHQIGKPAPDGSLLRAVMKTGRPDMTYDVIKNESHCMSCKFFKECKETATIGFPIVKGSETLGAIGLMGFSMEQKEKMIENAESLKGFLQHLSLVVESQLISQNERFASQCNLYEETLNTNKIITFDNFVSKNEDMKEVIRKARRIVNSTANVLIRGATGTGKEVLAKAIHYEGNRKNNPFIAVNCAAIPESLLESELFGYSGGAFTGANREGKAGKFELANHGTIFLDEIGDLPLSLQPKLLRVLQEREVERVGGNKSLPVNIRVITATHRNLEEMVQNGTFREDLYYRINVIPLNTKSLKERREDIPFFLQYFICKYCSILNRPYMTVDPQLEKWLIQYDWPGNIRQLENIVEYMVNMAESDVIGFQDLPDYLYQIKAPIQTGGLSLDEMVAEYEKSIIQSFFMSGHGRNDKEKVADELKISLSTLYRKLERYHLKVF</sequence>
<evidence type="ECO:0000313" key="9">
    <source>
        <dbReference type="Proteomes" id="UP001178888"/>
    </source>
</evidence>
<keyword evidence="1" id="KW-0547">Nucleotide-binding</keyword>
<proteinExistence type="predicted"/>
<reference evidence="7 8" key="1">
    <citation type="submission" date="2019-03" db="EMBL/GenBank/DDBJ databases">
        <title>Bacillus niacini sp. nov. a Nicotinate-Metabolizing Mesophile Isolated from Soil.</title>
        <authorList>
            <person name="Zhang G."/>
        </authorList>
    </citation>
    <scope>NUCLEOTIDE SEQUENCE [LARGE SCALE GENOMIC DNA]</scope>
    <source>
        <strain evidence="7 8">WN066</strain>
    </source>
</reference>
<dbReference type="InterPro" id="IPR002078">
    <property type="entry name" value="Sigma_54_int"/>
</dbReference>
<name>A0A4R5VYD1_9BACI</name>
<dbReference type="AlphaFoldDB" id="A0A4R5VYD1"/>
<gene>
    <name evidence="7" type="ORF">E2K98_05210</name>
    <name evidence="6" type="ORF">RCG21_00060</name>
</gene>
<evidence type="ECO:0000256" key="4">
    <source>
        <dbReference type="ARBA" id="ARBA00023163"/>
    </source>
</evidence>
<dbReference type="Gene3D" id="3.40.50.300">
    <property type="entry name" value="P-loop containing nucleotide triphosphate hydrolases"/>
    <property type="match status" value="1"/>
</dbReference>
<dbReference type="EMBL" id="JAVGVR010000001">
    <property type="protein sequence ID" value="MDQ6594856.1"/>
    <property type="molecule type" value="Genomic_DNA"/>
</dbReference>
<dbReference type="EMBL" id="SMYO01000002">
    <property type="protein sequence ID" value="TDK64253.1"/>
    <property type="molecule type" value="Genomic_DNA"/>
</dbReference>
<dbReference type="InterPro" id="IPR025944">
    <property type="entry name" value="Sigma_54_int_dom_CS"/>
</dbReference>
<dbReference type="PANTHER" id="PTHR32071:SF57">
    <property type="entry name" value="C4-DICARBOXYLATE TRANSPORT TRANSCRIPTIONAL REGULATORY PROTEIN DCTD"/>
    <property type="match status" value="1"/>
</dbReference>
<dbReference type="PROSITE" id="PS00688">
    <property type="entry name" value="SIGMA54_INTERACT_3"/>
    <property type="match status" value="1"/>
</dbReference>
<feature type="domain" description="Sigma-54 factor interaction" evidence="5">
    <location>
        <begin position="171"/>
        <end position="401"/>
    </location>
</feature>
<dbReference type="PANTHER" id="PTHR32071">
    <property type="entry name" value="TRANSCRIPTIONAL REGULATORY PROTEIN"/>
    <property type="match status" value="1"/>
</dbReference>
<organism evidence="7 8">
    <name type="scientific">Bacillus salipaludis</name>
    <dbReference type="NCBI Taxonomy" id="2547811"/>
    <lineage>
        <taxon>Bacteria</taxon>
        <taxon>Bacillati</taxon>
        <taxon>Bacillota</taxon>
        <taxon>Bacilli</taxon>
        <taxon>Bacillales</taxon>
        <taxon>Bacillaceae</taxon>
        <taxon>Bacillus</taxon>
    </lineage>
</organism>
<accession>A0A4R5VYD1</accession>
<dbReference type="SMART" id="SM00382">
    <property type="entry name" value="AAA"/>
    <property type="match status" value="1"/>
</dbReference>
<dbReference type="InterPro" id="IPR058031">
    <property type="entry name" value="AAA_lid_NorR"/>
</dbReference>
<dbReference type="InterPro" id="IPR003593">
    <property type="entry name" value="AAA+_ATPase"/>
</dbReference>
<dbReference type="Gene3D" id="1.10.10.60">
    <property type="entry name" value="Homeodomain-like"/>
    <property type="match status" value="1"/>
</dbReference>
<dbReference type="CDD" id="cd00009">
    <property type="entry name" value="AAA"/>
    <property type="match status" value="1"/>
</dbReference>
<keyword evidence="9" id="KW-1185">Reference proteome</keyword>
<dbReference type="FunFam" id="3.40.50.300:FF:000006">
    <property type="entry name" value="DNA-binding transcriptional regulator NtrC"/>
    <property type="match status" value="1"/>
</dbReference>
<evidence type="ECO:0000256" key="3">
    <source>
        <dbReference type="ARBA" id="ARBA00023015"/>
    </source>
</evidence>
<evidence type="ECO:0000313" key="6">
    <source>
        <dbReference type="EMBL" id="MDQ6594856.1"/>
    </source>
</evidence>
<dbReference type="Pfam" id="PF00158">
    <property type="entry name" value="Sigma54_activat"/>
    <property type="match status" value="1"/>
</dbReference>
<keyword evidence="4" id="KW-0804">Transcription</keyword>
<dbReference type="Pfam" id="PF25601">
    <property type="entry name" value="AAA_lid_14"/>
    <property type="match status" value="1"/>
</dbReference>
<dbReference type="Proteomes" id="UP000295132">
    <property type="component" value="Unassembled WGS sequence"/>
</dbReference>
<comment type="caution">
    <text evidence="7">The sequence shown here is derived from an EMBL/GenBank/DDBJ whole genome shotgun (WGS) entry which is preliminary data.</text>
</comment>
<protein>
    <submittedName>
        <fullName evidence="7">AAA family ATPase</fullName>
    </submittedName>
    <submittedName>
        <fullName evidence="6">Sigma 54-interacting transcriptional regulator</fullName>
    </submittedName>
</protein>
<dbReference type="Proteomes" id="UP001178888">
    <property type="component" value="Unassembled WGS sequence"/>
</dbReference>
<reference evidence="6" key="2">
    <citation type="submission" date="2023-08" db="EMBL/GenBank/DDBJ databases">
        <title>Nitrogen cycling bacteria in agricultural field soils.</title>
        <authorList>
            <person name="Jang J."/>
        </authorList>
    </citation>
    <scope>NUCLEOTIDE SEQUENCE</scope>
    <source>
        <strain evidence="6">PS3-36</strain>
    </source>
</reference>
<dbReference type="InterPro" id="IPR027417">
    <property type="entry name" value="P-loop_NTPase"/>
</dbReference>
<evidence type="ECO:0000259" key="5">
    <source>
        <dbReference type="PROSITE" id="PS50045"/>
    </source>
</evidence>
<dbReference type="RefSeq" id="WP_133333188.1">
    <property type="nucleotide sequence ID" value="NZ_JAVGVR010000001.1"/>
</dbReference>
<dbReference type="Gene3D" id="1.10.8.60">
    <property type="match status" value="1"/>
</dbReference>
<dbReference type="SUPFAM" id="SSF46689">
    <property type="entry name" value="Homeodomain-like"/>
    <property type="match status" value="1"/>
</dbReference>
<keyword evidence="3" id="KW-0805">Transcription regulation</keyword>
<dbReference type="GO" id="GO:0006355">
    <property type="term" value="P:regulation of DNA-templated transcription"/>
    <property type="evidence" value="ECO:0007669"/>
    <property type="project" value="InterPro"/>
</dbReference>